<accession>A0ABR2C576</accession>
<feature type="modified residue" description="Phosphohistidine" evidence="3">
    <location>
        <position position="79"/>
    </location>
</feature>
<dbReference type="InterPro" id="IPR008207">
    <property type="entry name" value="Sig_transdc_His_kin_Hpt_dom"/>
</dbReference>
<evidence type="ECO:0000313" key="7">
    <source>
        <dbReference type="Proteomes" id="UP001472677"/>
    </source>
</evidence>
<dbReference type="Proteomes" id="UP001472677">
    <property type="component" value="Unassembled WGS sequence"/>
</dbReference>
<evidence type="ECO:0000256" key="1">
    <source>
        <dbReference type="ARBA" id="ARBA00022864"/>
    </source>
</evidence>
<evidence type="ECO:0000313" key="6">
    <source>
        <dbReference type="EMBL" id="KAK8514441.1"/>
    </source>
</evidence>
<gene>
    <name evidence="6" type="ORF">V6N12_009147</name>
</gene>
<keyword evidence="1 4" id="KW-0932">Cytokinin signaling pathway</keyword>
<comment type="caution">
    <text evidence="6">The sequence shown here is derived from an EMBL/GenBank/DDBJ whole genome shotgun (WGS) entry which is preliminary data.</text>
</comment>
<feature type="domain" description="HPt" evidence="5">
    <location>
        <begin position="38"/>
        <end position="142"/>
    </location>
</feature>
<dbReference type="Pfam" id="PF01627">
    <property type="entry name" value="Hpt"/>
    <property type="match status" value="1"/>
</dbReference>
<proteinExistence type="predicted"/>
<dbReference type="Gene3D" id="1.20.120.160">
    <property type="entry name" value="HPT domain"/>
    <property type="match status" value="1"/>
</dbReference>
<dbReference type="CDD" id="cd00088">
    <property type="entry name" value="HPT"/>
    <property type="match status" value="1"/>
</dbReference>
<keyword evidence="2 4" id="KW-0902">Two-component regulatory system</keyword>
<dbReference type="PANTHER" id="PTHR28242">
    <property type="entry name" value="PHOSPHORELAY INTERMEDIATE PROTEIN YPD1"/>
    <property type="match status" value="1"/>
</dbReference>
<dbReference type="InterPro" id="IPR036641">
    <property type="entry name" value="HPT_dom_sf"/>
</dbReference>
<protein>
    <recommendedName>
        <fullName evidence="4">Histidine-containing phosphotransfer protein</fullName>
    </recommendedName>
</protein>
<name>A0ABR2C576_9ROSI</name>
<dbReference type="PANTHER" id="PTHR28242:SF30">
    <property type="entry name" value="HISTIDINE-CONTAINING PHOSPHOTRANSFER PROTEIN 2"/>
    <property type="match status" value="1"/>
</dbReference>
<organism evidence="6 7">
    <name type="scientific">Hibiscus sabdariffa</name>
    <name type="common">roselle</name>
    <dbReference type="NCBI Taxonomy" id="183260"/>
    <lineage>
        <taxon>Eukaryota</taxon>
        <taxon>Viridiplantae</taxon>
        <taxon>Streptophyta</taxon>
        <taxon>Embryophyta</taxon>
        <taxon>Tracheophyta</taxon>
        <taxon>Spermatophyta</taxon>
        <taxon>Magnoliopsida</taxon>
        <taxon>eudicotyledons</taxon>
        <taxon>Gunneridae</taxon>
        <taxon>Pentapetalae</taxon>
        <taxon>rosids</taxon>
        <taxon>malvids</taxon>
        <taxon>Malvales</taxon>
        <taxon>Malvaceae</taxon>
        <taxon>Malvoideae</taxon>
        <taxon>Hibiscus</taxon>
    </lineage>
</organism>
<dbReference type="InterPro" id="IPR045871">
    <property type="entry name" value="AHP1-5/YPD1"/>
</dbReference>
<dbReference type="EMBL" id="JBBPBM010000067">
    <property type="protein sequence ID" value="KAK8514441.1"/>
    <property type="molecule type" value="Genomic_DNA"/>
</dbReference>
<sequence>MVGTTLSQQLNNYIQTMHEQGILDYHFDHVKALQNEENPRFVMEVISMFAHDAEAGIAHLTTVLNSAVVDFAKVISFVHQLKGSSSSIGGVRMALACREIRHACDNLDKERWREASSSPMRQDAVNHRCWRQIAINNRNIAL</sequence>
<dbReference type="SUPFAM" id="SSF47226">
    <property type="entry name" value="Histidine-containing phosphotransfer domain, HPT domain"/>
    <property type="match status" value="1"/>
</dbReference>
<comment type="subcellular location">
    <subcellularLocation>
        <location evidence="4">Cytoplasm</location>
        <location evidence="4">Cytosol</location>
    </subcellularLocation>
    <subcellularLocation>
        <location evidence="4">Nucleus</location>
    </subcellularLocation>
</comment>
<dbReference type="PROSITE" id="PS50894">
    <property type="entry name" value="HPT"/>
    <property type="match status" value="1"/>
</dbReference>
<evidence type="ECO:0000259" key="5">
    <source>
        <dbReference type="PROSITE" id="PS50894"/>
    </source>
</evidence>
<reference evidence="6 7" key="1">
    <citation type="journal article" date="2024" name="G3 (Bethesda)">
        <title>Genome assembly of Hibiscus sabdariffa L. provides insights into metabolisms of medicinal natural products.</title>
        <authorList>
            <person name="Kim T."/>
        </authorList>
    </citation>
    <scope>NUCLEOTIDE SEQUENCE [LARGE SCALE GENOMIC DNA]</scope>
    <source>
        <strain evidence="6">TK-2024</strain>
        <tissue evidence="6">Old leaves</tissue>
    </source>
</reference>
<evidence type="ECO:0000256" key="2">
    <source>
        <dbReference type="ARBA" id="ARBA00023012"/>
    </source>
</evidence>
<keyword evidence="3" id="KW-0597">Phosphoprotein</keyword>
<evidence type="ECO:0000256" key="4">
    <source>
        <dbReference type="RuleBase" id="RU369004"/>
    </source>
</evidence>
<comment type="function">
    <text evidence="4">Functions as a two-component phosphorelay mediators between cytokinin sensor histidine kinases and response regulators (B-type ARRs). Plays an important role in propagating cytokinin signal transduction.</text>
</comment>
<comment type="domain">
    <text evidence="4">Histidine-containing phosphotransfer domain (HPt) contains an active histidine that mediates the phosphotransfer.</text>
</comment>
<evidence type="ECO:0000256" key="3">
    <source>
        <dbReference type="PROSITE-ProRule" id="PRU00110"/>
    </source>
</evidence>
<keyword evidence="7" id="KW-1185">Reference proteome</keyword>